<comment type="similarity">
    <text evidence="1">Belongs to the hemerythrin family.</text>
</comment>
<dbReference type="InterPro" id="IPR012312">
    <property type="entry name" value="Hemerythrin-like"/>
</dbReference>
<dbReference type="Pfam" id="PF01814">
    <property type="entry name" value="Hemerythrin"/>
    <property type="match status" value="1"/>
</dbReference>
<dbReference type="EMBL" id="KY929250">
    <property type="protein sequence ID" value="ASW22283.1"/>
    <property type="molecule type" value="mRNA"/>
</dbReference>
<evidence type="ECO:0000256" key="3">
    <source>
        <dbReference type="ARBA" id="ARBA00023004"/>
    </source>
</evidence>
<dbReference type="GO" id="GO:0005506">
    <property type="term" value="F:iron ion binding"/>
    <property type="evidence" value="ECO:0007669"/>
    <property type="project" value="InterPro"/>
</dbReference>
<dbReference type="Gene3D" id="1.20.120.50">
    <property type="entry name" value="Hemerythrin-like"/>
    <property type="match status" value="1"/>
</dbReference>
<evidence type="ECO:0000313" key="5">
    <source>
        <dbReference type="EMBL" id="ASW22283.1"/>
    </source>
</evidence>
<dbReference type="PANTHER" id="PTHR37164">
    <property type="entry name" value="BACTERIOHEMERYTHRIN"/>
    <property type="match status" value="1"/>
</dbReference>
<keyword evidence="3" id="KW-0408">Iron</keyword>
<dbReference type="NCBIfam" id="TIGR00058">
    <property type="entry name" value="Hemerythrin"/>
    <property type="match status" value="1"/>
</dbReference>
<dbReference type="AlphaFoldDB" id="A0A286RT61"/>
<protein>
    <submittedName>
        <fullName evidence="5">Hemerythrin</fullName>
    </submittedName>
</protein>
<dbReference type="NCBIfam" id="TIGR02481">
    <property type="entry name" value="hemeryth_dom"/>
    <property type="match status" value="1"/>
</dbReference>
<keyword evidence="2" id="KW-0479">Metal-binding</keyword>
<sequence>MGFDVPEPYVWDESFRVDYDTIDTEHKGLFVAIFDCCKAPADGGKLSFLVQKVVDHFATEEKMFAAANYADAAGHKKIHDEFVAKIKTLSAPIDAATGDFAKNWLVNHIKGIDTKYMGKL</sequence>
<evidence type="ECO:0000256" key="2">
    <source>
        <dbReference type="ARBA" id="ARBA00022723"/>
    </source>
</evidence>
<evidence type="ECO:0000256" key="1">
    <source>
        <dbReference type="ARBA" id="ARBA00010587"/>
    </source>
</evidence>
<dbReference type="InterPro" id="IPR050669">
    <property type="entry name" value="Hemerythrin"/>
</dbReference>
<dbReference type="CDD" id="cd12107">
    <property type="entry name" value="Hemerythrin"/>
    <property type="match status" value="1"/>
</dbReference>
<evidence type="ECO:0000259" key="4">
    <source>
        <dbReference type="Pfam" id="PF01814"/>
    </source>
</evidence>
<accession>A0A286RT61</accession>
<reference evidence="5" key="1">
    <citation type="submission" date="2017-04" db="EMBL/GenBank/DDBJ databases">
        <title>Broad phylogenetic occurrence of the oxygen-binding hemerythrins in bilaterians.</title>
        <authorList>
            <person name="Costa-Paiva E.M."/>
            <person name="Schrago C.G."/>
            <person name="Halanych K.M."/>
        </authorList>
    </citation>
    <scope>NUCLEOTIDE SEQUENCE</scope>
    <source>
        <strain evidence="5">Microm</strain>
    </source>
</reference>
<dbReference type="InterPro" id="IPR012827">
    <property type="entry name" value="Hemerythrin_metal-bd"/>
</dbReference>
<feature type="domain" description="Hemerythrin-like" evidence="4">
    <location>
        <begin position="19"/>
        <end position="120"/>
    </location>
</feature>
<dbReference type="InterPro" id="IPR002063">
    <property type="entry name" value="Haemerythrin"/>
</dbReference>
<dbReference type="PROSITE" id="PS00550">
    <property type="entry name" value="HEMERYTHRINS"/>
    <property type="match status" value="1"/>
</dbReference>
<dbReference type="PRINTS" id="PR00186">
    <property type="entry name" value="HEMERYTHRIN"/>
</dbReference>
<dbReference type="InterPro" id="IPR035938">
    <property type="entry name" value="Hemerythrin-like_sf"/>
</dbReference>
<dbReference type="PANTHER" id="PTHR37164:SF1">
    <property type="entry name" value="BACTERIOHEMERYTHRIN"/>
    <property type="match status" value="1"/>
</dbReference>
<organism evidence="5">
    <name type="scientific">Micromenia fodiens</name>
    <dbReference type="NCBI Taxonomy" id="669226"/>
    <lineage>
        <taxon>Eukaryota</taxon>
        <taxon>Metazoa</taxon>
        <taxon>Spiralia</taxon>
        <taxon>Lophotrochozoa</taxon>
        <taxon>Mollusca</taxon>
        <taxon>Aplacophora</taxon>
        <taxon>Solenogastres</taxon>
        <taxon>Pholidoskepia</taxon>
        <taxon>Dondersiidae</taxon>
        <taxon>Micromenia</taxon>
    </lineage>
</organism>
<name>A0A286RT61_9MOLL</name>
<dbReference type="InterPro" id="IPR016131">
    <property type="entry name" value="Haemerythrin_Fe_BS"/>
</dbReference>
<dbReference type="SUPFAM" id="SSF47188">
    <property type="entry name" value="Hemerythrin-like"/>
    <property type="match status" value="1"/>
</dbReference>
<proteinExistence type="evidence at transcript level"/>